<dbReference type="Gene3D" id="3.80.10.10">
    <property type="entry name" value="Ribonuclease Inhibitor"/>
    <property type="match status" value="1"/>
</dbReference>
<accession>A0A4Q9LZT7</accession>
<evidence type="ECO:0000256" key="1">
    <source>
        <dbReference type="SAM" id="Phobius"/>
    </source>
</evidence>
<gene>
    <name evidence="2" type="ORF">CWI38_0321p0020</name>
</gene>
<comment type="caution">
    <text evidence="2">The sequence shown here is derived from an EMBL/GenBank/DDBJ whole genome shotgun (WGS) entry which is preliminary data.</text>
</comment>
<dbReference type="SUPFAM" id="SSF52047">
    <property type="entry name" value="RNI-like"/>
    <property type="match status" value="1"/>
</dbReference>
<proteinExistence type="predicted"/>
<keyword evidence="1" id="KW-1133">Transmembrane helix</keyword>
<dbReference type="EMBL" id="PITK01000321">
    <property type="protein sequence ID" value="TBU14724.1"/>
    <property type="molecule type" value="Genomic_DNA"/>
</dbReference>
<dbReference type="InterPro" id="IPR032675">
    <property type="entry name" value="LRR_dom_sf"/>
</dbReference>
<keyword evidence="1" id="KW-0812">Transmembrane</keyword>
<reference evidence="2 3" key="1">
    <citation type="submission" date="2017-12" db="EMBL/GenBank/DDBJ databases">
        <authorList>
            <person name="Pombert J.-F."/>
            <person name="Haag K.L."/>
            <person name="Ebert D."/>
        </authorList>
    </citation>
    <scope>NUCLEOTIDE SEQUENCE [LARGE SCALE GENOMIC DNA]</scope>
    <source>
        <strain evidence="2">IL-G-3</strain>
    </source>
</reference>
<evidence type="ECO:0000313" key="2">
    <source>
        <dbReference type="EMBL" id="TBU14724.1"/>
    </source>
</evidence>
<evidence type="ECO:0000313" key="3">
    <source>
        <dbReference type="Proteomes" id="UP000292282"/>
    </source>
</evidence>
<name>A0A4Q9LZT7_9MICR</name>
<keyword evidence="1" id="KW-0472">Membrane</keyword>
<protein>
    <submittedName>
        <fullName evidence="2">Uncharacterized protein</fullName>
    </submittedName>
</protein>
<dbReference type="Proteomes" id="UP000292282">
    <property type="component" value="Unassembled WGS sequence"/>
</dbReference>
<organism evidence="2 3">
    <name type="scientific">Hamiltosporidium tvaerminnensis</name>
    <dbReference type="NCBI Taxonomy" id="1176355"/>
    <lineage>
        <taxon>Eukaryota</taxon>
        <taxon>Fungi</taxon>
        <taxon>Fungi incertae sedis</taxon>
        <taxon>Microsporidia</taxon>
        <taxon>Dubosqiidae</taxon>
        <taxon>Hamiltosporidium</taxon>
    </lineage>
</organism>
<keyword evidence="3" id="KW-1185">Reference proteome</keyword>
<dbReference type="VEuPathDB" id="MicrosporidiaDB:CWI38_0321p0020"/>
<feature type="transmembrane region" description="Helical" evidence="1">
    <location>
        <begin position="15"/>
        <end position="35"/>
    </location>
</feature>
<dbReference type="AlphaFoldDB" id="A0A4Q9LZT7"/>
<sequence>MCNTHLGKTYRNKKVGFWSFVIFVTFKIIFTQRTIAMNFFENVESVSEKNELSNCIYSDICFDFLRVKPKTFIVDANIKILRTFIIDLDNFFLKFINEEKIEENQHNNIYINTRLLKYDDFEYFYKLVMGFPVFIDKMNEGNYLKIFGIIDIFKFKKNNSLKEFIRILWISIVFNPKSFEKRDYASTVANKNIFSSFISKISILELLRLYIIGEATLNKIDDNSLVKTLLDDFNFDFINPNKDYLYLDTDIISEIQKNCTKEVEFLRHIAYFFRNHTFKRIFFNKIFCTAKHNYFFNFSLFEGTNEIFLLRCLNVDVLIQVLRIHSLRNIKTINILNCNFTTQNIISWSKTFYFERLNFINGKDKFKSYHYDSDLNPSLRNIISKFSETMYIENKSNFFVVDKRQIILESYYDESKIEELSSLEGLHKMFIPMKLSDLFLAFNFYSMNFKEFKNIEISFTNMHIKDFNLRESEILNNILSMRIVNSTVNSIFLSKILLFPSLKTLIFYISRICYQKDEAIFNENKKIESLYFRNSVIEDHICFSNFLNSLECLRTLEIISLTKNTNPFISNPYNIKMNLYSLLSLKYSSNYNCGNDIPFFQIFPNIIEFELGLCYPNGTIHKIFFDKNFDSLIKLTFDGVKIGKKDKDALKKCTNIHVLRFTRTCKISEILFAELFNTNNMYSLRDLGLPDIVISILDLQFISKLKFLRKLQIYNFKITTDIMFCFKTFYWMETSENKNLMVSKNRIFEELGIRYEEFT</sequence>